<dbReference type="Proteomes" id="UP000629619">
    <property type="component" value="Unassembled WGS sequence"/>
</dbReference>
<sequence>MTVVTAGSGQQPAQPPYIDTSLVERVIQGAVPAPVLGRQRQIDQRFDRPVRAQHRVGQLEQRIRPRVQTPVDLLPESRQQIDCFHSGAHEGHNDYQ</sequence>
<comment type="caution">
    <text evidence="1">The sequence shown here is derived from an EMBL/GenBank/DDBJ whole genome shotgun (WGS) entry which is preliminary data.</text>
</comment>
<evidence type="ECO:0000313" key="2">
    <source>
        <dbReference type="Proteomes" id="UP000629619"/>
    </source>
</evidence>
<organism evidence="1 2">
    <name type="scientific">Actinoplanes siamensis</name>
    <dbReference type="NCBI Taxonomy" id="1223317"/>
    <lineage>
        <taxon>Bacteria</taxon>
        <taxon>Bacillati</taxon>
        <taxon>Actinomycetota</taxon>
        <taxon>Actinomycetes</taxon>
        <taxon>Micromonosporales</taxon>
        <taxon>Micromonosporaceae</taxon>
        <taxon>Actinoplanes</taxon>
    </lineage>
</organism>
<keyword evidence="2" id="KW-1185">Reference proteome</keyword>
<evidence type="ECO:0000313" key="1">
    <source>
        <dbReference type="EMBL" id="GIF09310.1"/>
    </source>
</evidence>
<proteinExistence type="predicted"/>
<dbReference type="AlphaFoldDB" id="A0A919TPY5"/>
<reference evidence="1" key="1">
    <citation type="submission" date="2021-01" db="EMBL/GenBank/DDBJ databases">
        <title>Whole genome shotgun sequence of Actinoplanes siamensis NBRC 109076.</title>
        <authorList>
            <person name="Komaki H."/>
            <person name="Tamura T."/>
        </authorList>
    </citation>
    <scope>NUCLEOTIDE SEQUENCE</scope>
    <source>
        <strain evidence="1">NBRC 109076</strain>
    </source>
</reference>
<name>A0A919TPY5_9ACTN</name>
<protein>
    <submittedName>
        <fullName evidence="1">Uncharacterized protein</fullName>
    </submittedName>
</protein>
<gene>
    <name evidence="1" type="ORF">Asi03nite_68480</name>
</gene>
<dbReference type="EMBL" id="BOMW01000080">
    <property type="protein sequence ID" value="GIF09310.1"/>
    <property type="molecule type" value="Genomic_DNA"/>
</dbReference>
<accession>A0A919TPY5</accession>